<dbReference type="AlphaFoldDB" id="A0A084G4W7"/>
<evidence type="ECO:0000256" key="10">
    <source>
        <dbReference type="PIRSR" id="PIRSR607992-1"/>
    </source>
</evidence>
<comment type="similarity">
    <text evidence="2 12">Belongs to the CybS family.</text>
</comment>
<dbReference type="Pfam" id="PF05328">
    <property type="entry name" value="CybS"/>
    <property type="match status" value="1"/>
</dbReference>
<dbReference type="PANTHER" id="PTHR13337">
    <property type="entry name" value="SUCCINATE DEHYDROGENASE"/>
    <property type="match status" value="1"/>
</dbReference>
<evidence type="ECO:0000256" key="9">
    <source>
        <dbReference type="ARBA" id="ARBA00023136"/>
    </source>
</evidence>
<dbReference type="GO" id="GO:0048039">
    <property type="term" value="F:ubiquinone binding"/>
    <property type="evidence" value="ECO:0007669"/>
    <property type="project" value="TreeGrafter"/>
</dbReference>
<keyword evidence="11" id="KW-0479">Metal-binding</keyword>
<keyword evidence="8 12" id="KW-0496">Mitochondrion</keyword>
<dbReference type="KEGG" id="sapo:SAPIO_CDS5559"/>
<keyword evidence="7" id="KW-1133">Transmembrane helix</keyword>
<evidence type="ECO:0000313" key="15">
    <source>
        <dbReference type="Proteomes" id="UP000028545"/>
    </source>
</evidence>
<feature type="binding site" evidence="10">
    <location>
        <position position="120"/>
    </location>
    <ligand>
        <name>a ubiquinone</name>
        <dbReference type="ChEBI" id="CHEBI:16389"/>
        <note>ligand shared with IP/SDHB</note>
    </ligand>
</feature>
<evidence type="ECO:0000256" key="11">
    <source>
        <dbReference type="PIRSR" id="PIRSR607992-2"/>
    </source>
</evidence>
<evidence type="ECO:0000256" key="3">
    <source>
        <dbReference type="ARBA" id="ARBA00022448"/>
    </source>
</evidence>
<evidence type="ECO:0000256" key="6">
    <source>
        <dbReference type="ARBA" id="ARBA00022946"/>
    </source>
</evidence>
<evidence type="ECO:0000256" key="5">
    <source>
        <dbReference type="ARBA" id="ARBA00022792"/>
    </source>
</evidence>
<organism evidence="14 15">
    <name type="scientific">Pseudallescheria apiosperma</name>
    <name type="common">Scedosporium apiospermum</name>
    <dbReference type="NCBI Taxonomy" id="563466"/>
    <lineage>
        <taxon>Eukaryota</taxon>
        <taxon>Fungi</taxon>
        <taxon>Dikarya</taxon>
        <taxon>Ascomycota</taxon>
        <taxon>Pezizomycotina</taxon>
        <taxon>Sordariomycetes</taxon>
        <taxon>Hypocreomycetidae</taxon>
        <taxon>Microascales</taxon>
        <taxon>Microascaceae</taxon>
        <taxon>Scedosporium</taxon>
    </lineage>
</organism>
<sequence>MASLATRAYRPLASTLRQSALQQNAALRVASFHTTSRRDLLPPGPQVVKKTVNDPTSFRDGDPAHGSYHWTFDRLLALGLVPLCVTPFASGSLNPGLDALLCATILVHSHLGFQNIIADYVPSRQFPKSRKAVNYTLGAATLLAGVGLYEFETNDVGVTEAIKRVWKACYFARNAQWPTERPSV</sequence>
<gene>
    <name evidence="14" type="ORF">SAPIO_CDS5559</name>
</gene>
<feature type="region of interest" description="Disordered" evidence="13">
    <location>
        <begin position="36"/>
        <end position="55"/>
    </location>
</feature>
<dbReference type="GO" id="GO:0046872">
    <property type="term" value="F:metal ion binding"/>
    <property type="evidence" value="ECO:0007669"/>
    <property type="project" value="UniProtKB-KW"/>
</dbReference>
<name>A0A084G4W7_PSEDA</name>
<dbReference type="GO" id="GO:0005743">
    <property type="term" value="C:mitochondrial inner membrane"/>
    <property type="evidence" value="ECO:0007669"/>
    <property type="project" value="UniProtKB-SubCell"/>
</dbReference>
<dbReference type="VEuPathDB" id="FungiDB:SAPIO_CDS5559"/>
<dbReference type="Proteomes" id="UP000028545">
    <property type="component" value="Unassembled WGS sequence"/>
</dbReference>
<evidence type="ECO:0000256" key="4">
    <source>
        <dbReference type="ARBA" id="ARBA00022692"/>
    </source>
</evidence>
<dbReference type="PANTHER" id="PTHR13337:SF2">
    <property type="entry name" value="SUCCINATE DEHYDROGENASE [UBIQUINONE] CYTOCHROME B SMALL SUBUNIT, MITOCHONDRIAL"/>
    <property type="match status" value="1"/>
</dbReference>
<evidence type="ECO:0000256" key="1">
    <source>
        <dbReference type="ARBA" id="ARBA00004448"/>
    </source>
</evidence>
<feature type="binding site" description="axial binding residue" evidence="11">
    <location>
        <position position="108"/>
    </location>
    <ligand>
        <name>heme b</name>
        <dbReference type="ChEBI" id="CHEBI:60344"/>
        <note>ligand shared with SDHC</note>
    </ligand>
    <ligandPart>
        <name>Fe</name>
        <dbReference type="ChEBI" id="CHEBI:18248"/>
    </ligandPart>
</feature>
<dbReference type="SUPFAM" id="SSF81343">
    <property type="entry name" value="Fumarate reductase respiratory complex transmembrane subunits"/>
    <property type="match status" value="1"/>
</dbReference>
<keyword evidence="15" id="KW-1185">Reference proteome</keyword>
<comment type="caution">
    <text evidence="14">The sequence shown here is derived from an EMBL/GenBank/DDBJ whole genome shotgun (WGS) entry which is preliminary data.</text>
</comment>
<keyword evidence="11" id="KW-0408">Iron</keyword>
<evidence type="ECO:0000313" key="14">
    <source>
        <dbReference type="EMBL" id="KEZ42379.1"/>
    </source>
</evidence>
<evidence type="ECO:0000256" key="13">
    <source>
        <dbReference type="SAM" id="MobiDB-lite"/>
    </source>
</evidence>
<evidence type="ECO:0000256" key="2">
    <source>
        <dbReference type="ARBA" id="ARBA00007294"/>
    </source>
</evidence>
<protein>
    <recommendedName>
        <fullName evidence="12">Succinate dehydrogenase [ubiquinone] cytochrome b small subunit</fullName>
    </recommendedName>
</protein>
<comment type="subcellular location">
    <subcellularLocation>
        <location evidence="1 12">Mitochondrion inner membrane</location>
        <topology evidence="1 12">Multi-pass membrane protein</topology>
    </subcellularLocation>
</comment>
<dbReference type="OMA" id="SEGSYHW"/>
<dbReference type="GeneID" id="27724631"/>
<dbReference type="EMBL" id="JOWA01000099">
    <property type="protein sequence ID" value="KEZ42379.1"/>
    <property type="molecule type" value="Genomic_DNA"/>
</dbReference>
<dbReference type="OrthoDB" id="18577at2759"/>
<keyword evidence="5 12" id="KW-0999">Mitochondrion inner membrane</keyword>
<dbReference type="GO" id="GO:0006099">
    <property type="term" value="P:tricarboxylic acid cycle"/>
    <property type="evidence" value="ECO:0007669"/>
    <property type="project" value="TreeGrafter"/>
</dbReference>
<dbReference type="InterPro" id="IPR007992">
    <property type="entry name" value="CybS"/>
</dbReference>
<evidence type="ECO:0000256" key="12">
    <source>
        <dbReference type="RuleBase" id="RU364031"/>
    </source>
</evidence>
<accession>A0A084G4W7</accession>
<keyword evidence="4" id="KW-0812">Transmembrane</keyword>
<dbReference type="GO" id="GO:0006121">
    <property type="term" value="P:mitochondrial electron transport, succinate to ubiquinone"/>
    <property type="evidence" value="ECO:0007669"/>
    <property type="project" value="TreeGrafter"/>
</dbReference>
<keyword evidence="6 12" id="KW-0809">Transit peptide</keyword>
<keyword evidence="9 12" id="KW-0472">Membrane</keyword>
<dbReference type="RefSeq" id="XP_016642178.1">
    <property type="nucleotide sequence ID" value="XM_016787863.1"/>
</dbReference>
<dbReference type="Gene3D" id="1.20.1300.10">
    <property type="entry name" value="Fumarate reductase/succinate dehydrogenase, transmembrane subunit"/>
    <property type="match status" value="1"/>
</dbReference>
<evidence type="ECO:0000256" key="7">
    <source>
        <dbReference type="ARBA" id="ARBA00022989"/>
    </source>
</evidence>
<proteinExistence type="inferred from homology"/>
<dbReference type="CDD" id="cd03496">
    <property type="entry name" value="SQR_TypeC_CybS"/>
    <property type="match status" value="1"/>
</dbReference>
<dbReference type="GO" id="GO:0020037">
    <property type="term" value="F:heme binding"/>
    <property type="evidence" value="ECO:0007669"/>
    <property type="project" value="TreeGrafter"/>
</dbReference>
<dbReference type="InterPro" id="IPR034804">
    <property type="entry name" value="SQR/QFR_C/D"/>
</dbReference>
<evidence type="ECO:0000256" key="8">
    <source>
        <dbReference type="ARBA" id="ARBA00023128"/>
    </source>
</evidence>
<dbReference type="HOGENOM" id="CLU_096618_0_1_1"/>
<keyword evidence="3" id="KW-0813">Transport</keyword>
<reference evidence="14 15" key="1">
    <citation type="journal article" date="2014" name="Genome Announc.">
        <title>Draft genome sequence of the pathogenic fungus Scedosporium apiospermum.</title>
        <authorList>
            <person name="Vandeputte P."/>
            <person name="Ghamrawi S."/>
            <person name="Rechenmann M."/>
            <person name="Iltis A."/>
            <person name="Giraud S."/>
            <person name="Fleury M."/>
            <person name="Thornton C."/>
            <person name="Delhaes L."/>
            <person name="Meyer W."/>
            <person name="Papon N."/>
            <person name="Bouchara J.P."/>
        </authorList>
    </citation>
    <scope>NUCLEOTIDE SEQUENCE [LARGE SCALE GENOMIC DNA]</scope>
    <source>
        <strain evidence="14 15">IHEM 14462</strain>
    </source>
</reference>